<dbReference type="SUPFAM" id="SSF51735">
    <property type="entry name" value="NAD(P)-binding Rossmann-fold domains"/>
    <property type="match status" value="1"/>
</dbReference>
<dbReference type="GO" id="GO:0048038">
    <property type="term" value="F:quinone binding"/>
    <property type="evidence" value="ECO:0007669"/>
    <property type="project" value="TreeGrafter"/>
</dbReference>
<evidence type="ECO:0000313" key="5">
    <source>
        <dbReference type="EMBL" id="TFY57711.1"/>
    </source>
</evidence>
<evidence type="ECO:0000256" key="2">
    <source>
        <dbReference type="ARBA" id="ARBA00022857"/>
    </source>
</evidence>
<dbReference type="PROSITE" id="PS00061">
    <property type="entry name" value="ADH_SHORT"/>
    <property type="match status" value="1"/>
</dbReference>
<dbReference type="GO" id="GO:0016616">
    <property type="term" value="F:oxidoreductase activity, acting on the CH-OH group of donors, NAD or NADP as acceptor"/>
    <property type="evidence" value="ECO:0007669"/>
    <property type="project" value="TreeGrafter"/>
</dbReference>
<comment type="similarity">
    <text evidence="1 3">Belongs to the short-chain dehydrogenases/reductases (SDR) family.</text>
</comment>
<dbReference type="InterPro" id="IPR036291">
    <property type="entry name" value="NAD(P)-bd_dom_sf"/>
</dbReference>
<comment type="caution">
    <text evidence="5">The sequence shown here is derived from an EMBL/GenBank/DDBJ whole genome shotgun (WGS) entry which is preliminary data.</text>
</comment>
<dbReference type="InterPro" id="IPR002347">
    <property type="entry name" value="SDR_fam"/>
</dbReference>
<dbReference type="Pfam" id="PF00106">
    <property type="entry name" value="adh_short"/>
    <property type="match status" value="1"/>
</dbReference>
<dbReference type="PRINTS" id="PR00080">
    <property type="entry name" value="SDRFAMILY"/>
</dbReference>
<dbReference type="GO" id="GO:0006633">
    <property type="term" value="P:fatty acid biosynthetic process"/>
    <property type="evidence" value="ECO:0007669"/>
    <property type="project" value="TreeGrafter"/>
</dbReference>
<feature type="region of interest" description="Disordered" evidence="4">
    <location>
        <begin position="51"/>
        <end position="76"/>
    </location>
</feature>
<protein>
    <recommendedName>
        <fullName evidence="7">NAD(P)-binding protein</fullName>
    </recommendedName>
</protein>
<dbReference type="Gene3D" id="3.40.50.720">
    <property type="entry name" value="NAD(P)-binding Rossmann-like Domain"/>
    <property type="match status" value="1"/>
</dbReference>
<dbReference type="STRING" id="205917.A0A4Y9Y8G3"/>
<reference evidence="5 6" key="1">
    <citation type="submission" date="2019-02" db="EMBL/GenBank/DDBJ databases">
        <title>Genome sequencing of the rare red list fungi Dentipellis fragilis.</title>
        <authorList>
            <person name="Buettner E."/>
            <person name="Kellner H."/>
        </authorList>
    </citation>
    <scope>NUCLEOTIDE SEQUENCE [LARGE SCALE GENOMIC DNA]</scope>
    <source>
        <strain evidence="5 6">DSM 105465</strain>
    </source>
</reference>
<feature type="region of interest" description="Disordered" evidence="4">
    <location>
        <begin position="1"/>
        <end position="28"/>
    </location>
</feature>
<name>A0A4Y9Y8G3_9AGAM</name>
<evidence type="ECO:0008006" key="7">
    <source>
        <dbReference type="Google" id="ProtNLM"/>
    </source>
</evidence>
<proteinExistence type="inferred from homology"/>
<feature type="compositionally biased region" description="Basic and acidic residues" evidence="4">
    <location>
        <begin position="1"/>
        <end position="15"/>
    </location>
</feature>
<dbReference type="PANTHER" id="PTHR42760:SF121">
    <property type="entry name" value="3-OXOACYL-(ACYL-CARRIER-PROTEIN) REDUCTASE"/>
    <property type="match status" value="1"/>
</dbReference>
<organism evidence="5 6">
    <name type="scientific">Dentipellis fragilis</name>
    <dbReference type="NCBI Taxonomy" id="205917"/>
    <lineage>
        <taxon>Eukaryota</taxon>
        <taxon>Fungi</taxon>
        <taxon>Dikarya</taxon>
        <taxon>Basidiomycota</taxon>
        <taxon>Agaricomycotina</taxon>
        <taxon>Agaricomycetes</taxon>
        <taxon>Russulales</taxon>
        <taxon>Hericiaceae</taxon>
        <taxon>Dentipellis</taxon>
    </lineage>
</organism>
<feature type="compositionally biased region" description="Basic residues" evidence="4">
    <location>
        <begin position="51"/>
        <end position="61"/>
    </location>
</feature>
<accession>A0A4Y9Y8G3</accession>
<gene>
    <name evidence="5" type="ORF">EVG20_g8433</name>
</gene>
<dbReference type="PANTHER" id="PTHR42760">
    <property type="entry name" value="SHORT-CHAIN DEHYDROGENASES/REDUCTASES FAMILY MEMBER"/>
    <property type="match status" value="1"/>
</dbReference>
<feature type="region of interest" description="Disordered" evidence="4">
    <location>
        <begin position="195"/>
        <end position="219"/>
    </location>
</feature>
<evidence type="ECO:0000256" key="1">
    <source>
        <dbReference type="ARBA" id="ARBA00006484"/>
    </source>
</evidence>
<dbReference type="EMBL" id="SEOQ01000730">
    <property type="protein sequence ID" value="TFY57711.1"/>
    <property type="molecule type" value="Genomic_DNA"/>
</dbReference>
<dbReference type="Proteomes" id="UP000298327">
    <property type="component" value="Unassembled WGS sequence"/>
</dbReference>
<dbReference type="OrthoDB" id="498125at2759"/>
<keyword evidence="6" id="KW-1185">Reference proteome</keyword>
<dbReference type="AlphaFoldDB" id="A0A4Y9Y8G3"/>
<evidence type="ECO:0000256" key="3">
    <source>
        <dbReference type="RuleBase" id="RU000363"/>
    </source>
</evidence>
<keyword evidence="2" id="KW-0521">NADP</keyword>
<sequence>MRPLERPEPGPRDPENAEADDLGSGVTSRPMRVSAPCCRCSAVCASLSSHAPRRYKKRRASTHSSTIAPPPRQLILIPTSPPPTHTTMSAKVAIVTGAAQGIGRAIAVRLAADGFDVGVNDLPSAEQVEKLEELKAEIEKLGRKAIVVTGDVSQEAAVEKIVKDTVAAFGGLDVMVANAGTCELAPVVASECTHPNLSPEPAADPHAHQPPSSSGTRRRGVNLRGVFLCFKHAGQQMLAQGKERGGRLIGGASLGGFSGVPMGGAYSASKAGMRGLTHSAARELGPNGITVNSYAPGIVVTPLTLRNFGAEFLESQKPSCALGDHGTPEDIAALVSFLASKESRFITGQTIMIDGGRLCI</sequence>
<dbReference type="PRINTS" id="PR00081">
    <property type="entry name" value="GDHRDH"/>
</dbReference>
<evidence type="ECO:0000256" key="4">
    <source>
        <dbReference type="SAM" id="MobiDB-lite"/>
    </source>
</evidence>
<dbReference type="InterPro" id="IPR020904">
    <property type="entry name" value="Sc_DH/Rdtase_CS"/>
</dbReference>
<evidence type="ECO:0000313" key="6">
    <source>
        <dbReference type="Proteomes" id="UP000298327"/>
    </source>
</evidence>